<dbReference type="HOGENOM" id="CLU_2828539_0_0_5"/>
<comment type="caution">
    <text evidence="1">The sequence shown here is derived from an EMBL/GenBank/DDBJ whole genome shotgun (WGS) entry which is preliminary data.</text>
</comment>
<dbReference type="AlphaFoldDB" id="A0A0A0HIE7"/>
<organism evidence="1 2">
    <name type="scientific">Roseovarius mucosus DSM 17069</name>
    <dbReference type="NCBI Taxonomy" id="1288298"/>
    <lineage>
        <taxon>Bacteria</taxon>
        <taxon>Pseudomonadati</taxon>
        <taxon>Pseudomonadota</taxon>
        <taxon>Alphaproteobacteria</taxon>
        <taxon>Rhodobacterales</taxon>
        <taxon>Roseobacteraceae</taxon>
        <taxon>Roseovarius</taxon>
    </lineage>
</organism>
<dbReference type="Proteomes" id="UP000030021">
    <property type="component" value="Unassembled WGS sequence"/>
</dbReference>
<sequence length="66" mass="7296">MKQDELTELEAFRMAVRLAEAALSAVPGALNVANREDVIADRIIDCHHGIRRAWEHVLGTPPGARH</sequence>
<name>A0A0A0HIE7_9RHOB</name>
<evidence type="ECO:0000313" key="2">
    <source>
        <dbReference type="Proteomes" id="UP000030021"/>
    </source>
</evidence>
<gene>
    <name evidence="1" type="ORF">rosmuc_03014</name>
</gene>
<protein>
    <submittedName>
        <fullName evidence="1">Uncharacterized protein</fullName>
    </submittedName>
</protein>
<dbReference type="EMBL" id="AONH01000016">
    <property type="protein sequence ID" value="KGM86721.1"/>
    <property type="molecule type" value="Genomic_DNA"/>
</dbReference>
<evidence type="ECO:0000313" key="1">
    <source>
        <dbReference type="EMBL" id="KGM86721.1"/>
    </source>
</evidence>
<accession>A0A0A0HIE7</accession>
<reference evidence="1 2" key="1">
    <citation type="submission" date="2013-01" db="EMBL/GenBank/DDBJ databases">
        <authorList>
            <person name="Fiebig A."/>
            <person name="Goeker M."/>
            <person name="Klenk H.-P.P."/>
        </authorList>
    </citation>
    <scope>NUCLEOTIDE SEQUENCE [LARGE SCALE GENOMIC DNA]</scope>
    <source>
        <strain evidence="1 2">DSM 17069</strain>
    </source>
</reference>
<proteinExistence type="predicted"/>